<evidence type="ECO:0000313" key="1">
    <source>
        <dbReference type="EMBL" id="KKM84185.1"/>
    </source>
</evidence>
<dbReference type="EMBL" id="LAZR01007604">
    <property type="protein sequence ID" value="KKM84185.1"/>
    <property type="molecule type" value="Genomic_DNA"/>
</dbReference>
<reference evidence="1" key="1">
    <citation type="journal article" date="2015" name="Nature">
        <title>Complex archaea that bridge the gap between prokaryotes and eukaryotes.</title>
        <authorList>
            <person name="Spang A."/>
            <person name="Saw J.H."/>
            <person name="Jorgensen S.L."/>
            <person name="Zaremba-Niedzwiedzka K."/>
            <person name="Martijn J."/>
            <person name="Lind A.E."/>
            <person name="van Eijk R."/>
            <person name="Schleper C."/>
            <person name="Guy L."/>
            <person name="Ettema T.J."/>
        </authorList>
    </citation>
    <scope>NUCLEOTIDE SEQUENCE</scope>
</reference>
<comment type="caution">
    <text evidence="1">The sequence shown here is derived from an EMBL/GenBank/DDBJ whole genome shotgun (WGS) entry which is preliminary data.</text>
</comment>
<accession>A0A0F9N5Y8</accession>
<proteinExistence type="predicted"/>
<organism evidence="1">
    <name type="scientific">marine sediment metagenome</name>
    <dbReference type="NCBI Taxonomy" id="412755"/>
    <lineage>
        <taxon>unclassified sequences</taxon>
        <taxon>metagenomes</taxon>
        <taxon>ecological metagenomes</taxon>
    </lineage>
</organism>
<gene>
    <name evidence="1" type="ORF">LCGC14_1301850</name>
</gene>
<protein>
    <submittedName>
        <fullName evidence="1">Uncharacterized protein</fullName>
    </submittedName>
</protein>
<name>A0A0F9N5Y8_9ZZZZ</name>
<sequence>MVNINIDDEVHKEWIEFYNKQNKLDYPSLKNFTAKKLKEIMENDIQR</sequence>
<dbReference type="AlphaFoldDB" id="A0A0F9N5Y8"/>